<dbReference type="Gene3D" id="3.40.190.10">
    <property type="entry name" value="Periplasmic binding protein-like II"/>
    <property type="match status" value="2"/>
</dbReference>
<dbReference type="Proteomes" id="UP000317835">
    <property type="component" value="Plasmid pElP_1"/>
</dbReference>
<geneLocation type="plasmid" evidence="7">
    <name>pelp_1</name>
</geneLocation>
<sequence>MKRFYLVAMIGVAAAPGGCAPRAGRDADTLKLGAYSVVREAFHDGLLPAFAAEWKARTGRDVRFEESYNASGAQARAIAAGFDADVAVLSHPGDMGLLVEAGRVDPSWDDSPDAGIITRSLVVIGVRPGNPKGIADWPDLARPGVGVLYPDPKTSGGARWNINAIYGSAVLGGGADGSADREAARELLAEVQANVVNMDPSGRQSMANFERGTGDAVITYENELLLRRREGLEIPYVVPPATLRIDGPAALVESSVEAHGNRELAEAFLEFLRSAGGQAILADYGFRPVAEDAPADEGSPRPPRLFTMADLGGWDAVQEEVYGPEGIWTSIFTAQAGGR</sequence>
<reference evidence="6 7" key="1">
    <citation type="submission" date="2019-02" db="EMBL/GenBank/DDBJ databases">
        <title>Deep-cultivation of Planctomycetes and their phenomic and genomic characterization uncovers novel biology.</title>
        <authorList>
            <person name="Wiegand S."/>
            <person name="Jogler M."/>
            <person name="Boedeker C."/>
            <person name="Pinto D."/>
            <person name="Vollmers J."/>
            <person name="Rivas-Marin E."/>
            <person name="Kohn T."/>
            <person name="Peeters S.H."/>
            <person name="Heuer A."/>
            <person name="Rast P."/>
            <person name="Oberbeckmann S."/>
            <person name="Bunk B."/>
            <person name="Jeske O."/>
            <person name="Meyerdierks A."/>
            <person name="Storesund J.E."/>
            <person name="Kallscheuer N."/>
            <person name="Luecker S."/>
            <person name="Lage O.M."/>
            <person name="Pohl T."/>
            <person name="Merkel B.J."/>
            <person name="Hornburger P."/>
            <person name="Mueller R.-W."/>
            <person name="Bruemmer F."/>
            <person name="Labrenz M."/>
            <person name="Spormann A.M."/>
            <person name="Op den Camp H."/>
            <person name="Overmann J."/>
            <person name="Amann R."/>
            <person name="Jetten M.S.M."/>
            <person name="Mascher T."/>
            <person name="Medema M.H."/>
            <person name="Devos D.P."/>
            <person name="Kaster A.-K."/>
            <person name="Ovreas L."/>
            <person name="Rohde M."/>
            <person name="Galperin M.Y."/>
            <person name="Jogler C."/>
        </authorList>
    </citation>
    <scope>NUCLEOTIDE SEQUENCE [LARGE SCALE GENOMIC DNA]</scope>
    <source>
        <strain evidence="6 7">ElP</strain>
        <plasmid evidence="7">pelp_1</plasmid>
    </source>
</reference>
<accession>A0A518HE73</accession>
<name>A0A518HE73_9BACT</name>
<dbReference type="PANTHER" id="PTHR30368:SF2">
    <property type="entry name" value="SULFATE-BINDING PROTEIN"/>
    <property type="match status" value="1"/>
</dbReference>
<organism evidence="6 7">
    <name type="scientific">Tautonia plasticadhaerens</name>
    <dbReference type="NCBI Taxonomy" id="2527974"/>
    <lineage>
        <taxon>Bacteria</taxon>
        <taxon>Pseudomonadati</taxon>
        <taxon>Planctomycetota</taxon>
        <taxon>Planctomycetia</taxon>
        <taxon>Isosphaerales</taxon>
        <taxon>Isosphaeraceae</taxon>
        <taxon>Tautonia</taxon>
    </lineage>
</organism>
<keyword evidence="3" id="KW-0813">Transport</keyword>
<evidence type="ECO:0000256" key="4">
    <source>
        <dbReference type="ARBA" id="ARBA00022729"/>
    </source>
</evidence>
<dbReference type="GO" id="GO:0140104">
    <property type="term" value="F:molecular carrier activity"/>
    <property type="evidence" value="ECO:0007669"/>
    <property type="project" value="InterPro"/>
</dbReference>
<keyword evidence="5" id="KW-0574">Periplasm</keyword>
<dbReference type="RefSeq" id="WP_145279312.1">
    <property type="nucleotide sequence ID" value="NZ_CP036427.1"/>
</dbReference>
<protein>
    <submittedName>
        <fullName evidence="6">Sulfate-binding protein</fullName>
    </submittedName>
</protein>
<dbReference type="GO" id="GO:0042597">
    <property type="term" value="C:periplasmic space"/>
    <property type="evidence" value="ECO:0007669"/>
    <property type="project" value="UniProtKB-SubCell"/>
</dbReference>
<keyword evidence="6" id="KW-0614">Plasmid</keyword>
<dbReference type="Pfam" id="PF13531">
    <property type="entry name" value="SBP_bac_11"/>
    <property type="match status" value="1"/>
</dbReference>
<comment type="subcellular location">
    <subcellularLocation>
        <location evidence="1">Periplasm</location>
    </subcellularLocation>
</comment>
<dbReference type="EMBL" id="CP036427">
    <property type="protein sequence ID" value="QDV39141.1"/>
    <property type="molecule type" value="Genomic_DNA"/>
</dbReference>
<dbReference type="SUPFAM" id="SSF53850">
    <property type="entry name" value="Periplasmic binding protein-like II"/>
    <property type="match status" value="1"/>
</dbReference>
<evidence type="ECO:0000256" key="1">
    <source>
        <dbReference type="ARBA" id="ARBA00004418"/>
    </source>
</evidence>
<keyword evidence="4" id="KW-0732">Signal</keyword>
<proteinExistence type="inferred from homology"/>
<dbReference type="InterPro" id="IPR005669">
    <property type="entry name" value="Thiosulph/SO4-bd"/>
</dbReference>
<dbReference type="PANTHER" id="PTHR30368">
    <property type="entry name" value="SULFATE-BINDING PROTEIN"/>
    <property type="match status" value="1"/>
</dbReference>
<dbReference type="GO" id="GO:1902358">
    <property type="term" value="P:sulfate transmembrane transport"/>
    <property type="evidence" value="ECO:0007669"/>
    <property type="project" value="InterPro"/>
</dbReference>
<evidence type="ECO:0000256" key="5">
    <source>
        <dbReference type="ARBA" id="ARBA00022764"/>
    </source>
</evidence>
<evidence type="ECO:0000313" key="6">
    <source>
        <dbReference type="EMBL" id="QDV39141.1"/>
    </source>
</evidence>
<evidence type="ECO:0000313" key="7">
    <source>
        <dbReference type="Proteomes" id="UP000317835"/>
    </source>
</evidence>
<gene>
    <name evidence="6" type="primary">sbpA</name>
    <name evidence="6" type="ORF">ElP_71050</name>
</gene>
<keyword evidence="7" id="KW-1185">Reference proteome</keyword>
<evidence type="ECO:0000256" key="2">
    <source>
        <dbReference type="ARBA" id="ARBA00006099"/>
    </source>
</evidence>
<dbReference type="OrthoDB" id="9802127at2"/>
<evidence type="ECO:0000256" key="3">
    <source>
        <dbReference type="ARBA" id="ARBA00022448"/>
    </source>
</evidence>
<dbReference type="KEGG" id="tpla:ElP_71050"/>
<dbReference type="NCBIfam" id="TIGR00971">
    <property type="entry name" value="3a0106s03"/>
    <property type="match status" value="1"/>
</dbReference>
<dbReference type="AlphaFoldDB" id="A0A518HE73"/>
<comment type="similarity">
    <text evidence="2">Belongs to the prokaryotic sulfate-binding protein family.</text>
</comment>